<name>A0ABP5SW41_9PSEU</name>
<reference evidence="3" key="1">
    <citation type="journal article" date="2019" name="Int. J. Syst. Evol. Microbiol.">
        <title>The Global Catalogue of Microorganisms (GCM) 10K type strain sequencing project: providing services to taxonomists for standard genome sequencing and annotation.</title>
        <authorList>
            <consortium name="The Broad Institute Genomics Platform"/>
            <consortium name="The Broad Institute Genome Sequencing Center for Infectious Disease"/>
            <person name="Wu L."/>
            <person name="Ma J."/>
        </authorList>
    </citation>
    <scope>NUCLEOTIDE SEQUENCE [LARGE SCALE GENOMIC DNA]</scope>
    <source>
        <strain evidence="3">JCM 16221</strain>
    </source>
</reference>
<accession>A0ABP5SW41</accession>
<comment type="caution">
    <text evidence="2">The sequence shown here is derived from an EMBL/GenBank/DDBJ whole genome shotgun (WGS) entry which is preliminary data.</text>
</comment>
<organism evidence="2 3">
    <name type="scientific">Saccharopolyspora halophila</name>
    <dbReference type="NCBI Taxonomy" id="405551"/>
    <lineage>
        <taxon>Bacteria</taxon>
        <taxon>Bacillati</taxon>
        <taxon>Actinomycetota</taxon>
        <taxon>Actinomycetes</taxon>
        <taxon>Pseudonocardiales</taxon>
        <taxon>Pseudonocardiaceae</taxon>
        <taxon>Saccharopolyspora</taxon>
    </lineage>
</organism>
<proteinExistence type="predicted"/>
<protein>
    <submittedName>
        <fullName evidence="2">Uncharacterized protein</fullName>
    </submittedName>
</protein>
<dbReference type="EMBL" id="BAAARA010000003">
    <property type="protein sequence ID" value="GAA2337720.1"/>
    <property type="molecule type" value="Genomic_DNA"/>
</dbReference>
<dbReference type="Proteomes" id="UP001501218">
    <property type="component" value="Unassembled WGS sequence"/>
</dbReference>
<feature type="region of interest" description="Disordered" evidence="1">
    <location>
        <begin position="87"/>
        <end position="107"/>
    </location>
</feature>
<keyword evidence="3" id="KW-1185">Reference proteome</keyword>
<gene>
    <name evidence="2" type="ORF">GCM10009854_12310</name>
</gene>
<evidence type="ECO:0000313" key="2">
    <source>
        <dbReference type="EMBL" id="GAA2337720.1"/>
    </source>
</evidence>
<evidence type="ECO:0000313" key="3">
    <source>
        <dbReference type="Proteomes" id="UP001501218"/>
    </source>
</evidence>
<evidence type="ECO:0000256" key="1">
    <source>
        <dbReference type="SAM" id="MobiDB-lite"/>
    </source>
</evidence>
<sequence>MFQFGLAWRCRWPNLTRRVAAGSIPRVAAYAASRLSSPHDASEPAAVRAESRTACGSAAHRKDPWNCPGISGSGGATVLEDISVWGLRGGAGSGTSDAAGLRDPRLE</sequence>